<evidence type="ECO:0000313" key="1">
    <source>
        <dbReference type="EMBL" id="QPC46856.1"/>
    </source>
</evidence>
<gene>
    <name evidence="1" type="ORF">G8O30_07725</name>
</gene>
<sequence>MILTLITISILWIYALFIGLQFHQISQIRNSFEDARLATSRAIIAAYNCINLDSGEYTYMIRGKKIRVDVVRNKHDAQMQVYIENDNNPYSLYTKGQQLLVGIKE</sequence>
<protein>
    <submittedName>
        <fullName evidence="1">Uncharacterized protein</fullName>
    </submittedName>
</protein>
<evidence type="ECO:0000313" key="2">
    <source>
        <dbReference type="Proteomes" id="UP000593626"/>
    </source>
</evidence>
<dbReference type="RefSeq" id="WP_239674394.1">
    <property type="nucleotide sequence ID" value="NZ_CP049742.1"/>
</dbReference>
<dbReference type="Proteomes" id="UP000593626">
    <property type="component" value="Chromosome"/>
</dbReference>
<dbReference type="KEGG" id="mcui:G8O30_07725"/>
<reference evidence="1 2" key="1">
    <citation type="submission" date="2019-07" db="EMBL/GenBank/DDBJ databases">
        <title>Genome sequence of 2 isolates from Red Sea Mangroves.</title>
        <authorList>
            <person name="Sefrji F."/>
            <person name="Michoud G."/>
            <person name="Merlino G."/>
            <person name="Daffonchio D."/>
        </authorList>
    </citation>
    <scope>NUCLEOTIDE SEQUENCE [LARGE SCALE GENOMIC DNA]</scope>
    <source>
        <strain evidence="1 2">R1DC41</strain>
    </source>
</reference>
<organism evidence="1 2">
    <name type="scientific">Mangrovibacillus cuniculi</name>
    <dbReference type="NCBI Taxonomy" id="2593652"/>
    <lineage>
        <taxon>Bacteria</taxon>
        <taxon>Bacillati</taxon>
        <taxon>Bacillota</taxon>
        <taxon>Bacilli</taxon>
        <taxon>Bacillales</taxon>
        <taxon>Bacillaceae</taxon>
        <taxon>Mangrovibacillus</taxon>
    </lineage>
</organism>
<accession>A0A7S8CBM2</accession>
<dbReference type="AlphaFoldDB" id="A0A7S8CBM2"/>
<name>A0A7S8CBM2_9BACI</name>
<dbReference type="EMBL" id="CP049742">
    <property type="protein sequence ID" value="QPC46856.1"/>
    <property type="molecule type" value="Genomic_DNA"/>
</dbReference>
<keyword evidence="2" id="KW-1185">Reference proteome</keyword>
<proteinExistence type="predicted"/>